<comment type="similarity">
    <text evidence="1 7">Belongs to the endoribonuclease YbeY family.</text>
</comment>
<reference evidence="8 9" key="1">
    <citation type="journal article" date="2020" name="Antonie Van Leeuwenhoek">
        <title>Rhodopirellula heiligendammensis sp. nov., Rhodopirellula pilleata sp. nov., and Rhodopirellula solitaria sp. nov. isolated from natural or artificial marine surfaces in Northern Germany and California, USA, and emended description of the genus Rhodopirellula.</title>
        <authorList>
            <person name="Kallscheuer N."/>
            <person name="Wiegand S."/>
            <person name="Jogler M."/>
            <person name="Boedeker C."/>
            <person name="Peeters S.H."/>
            <person name="Rast P."/>
            <person name="Heuer A."/>
            <person name="Jetten M.S.M."/>
            <person name="Rohde M."/>
            <person name="Jogler C."/>
        </authorList>
    </citation>
    <scope>NUCLEOTIDE SEQUENCE [LARGE SCALE GENOMIC DNA]</scope>
    <source>
        <strain evidence="8 9">Poly21</strain>
    </source>
</reference>
<proteinExistence type="inferred from homology"/>
<evidence type="ECO:0000313" key="8">
    <source>
        <dbReference type="EMBL" id="TWU18658.1"/>
    </source>
</evidence>
<name>A0A5C6C3D8_9BACT</name>
<dbReference type="GO" id="GO:0006364">
    <property type="term" value="P:rRNA processing"/>
    <property type="evidence" value="ECO:0007669"/>
    <property type="project" value="UniProtKB-UniRule"/>
</dbReference>
<keyword evidence="2 7" id="KW-0540">Nuclease</keyword>
<organism evidence="8 9">
    <name type="scientific">Allorhodopirellula heiligendammensis</name>
    <dbReference type="NCBI Taxonomy" id="2714739"/>
    <lineage>
        <taxon>Bacteria</taxon>
        <taxon>Pseudomonadati</taxon>
        <taxon>Planctomycetota</taxon>
        <taxon>Planctomycetia</taxon>
        <taxon>Pirellulales</taxon>
        <taxon>Pirellulaceae</taxon>
        <taxon>Allorhodopirellula</taxon>
    </lineage>
</organism>
<comment type="caution">
    <text evidence="8">The sequence shown here is derived from an EMBL/GenBank/DDBJ whole genome shotgun (WGS) entry which is preliminary data.</text>
</comment>
<dbReference type="GO" id="GO:0004222">
    <property type="term" value="F:metalloendopeptidase activity"/>
    <property type="evidence" value="ECO:0007669"/>
    <property type="project" value="InterPro"/>
</dbReference>
<dbReference type="InterPro" id="IPR020549">
    <property type="entry name" value="YbeY_CS"/>
</dbReference>
<dbReference type="GO" id="GO:0004521">
    <property type="term" value="F:RNA endonuclease activity"/>
    <property type="evidence" value="ECO:0007669"/>
    <property type="project" value="UniProtKB-UniRule"/>
</dbReference>
<dbReference type="InterPro" id="IPR002036">
    <property type="entry name" value="YbeY"/>
</dbReference>
<dbReference type="PANTHER" id="PTHR46986">
    <property type="entry name" value="ENDORIBONUCLEASE YBEY, CHLOROPLASTIC"/>
    <property type="match status" value="1"/>
</dbReference>
<dbReference type="SUPFAM" id="SSF55486">
    <property type="entry name" value="Metalloproteases ('zincins'), catalytic domain"/>
    <property type="match status" value="1"/>
</dbReference>
<evidence type="ECO:0000256" key="7">
    <source>
        <dbReference type="HAMAP-Rule" id="MF_00009"/>
    </source>
</evidence>
<dbReference type="PROSITE" id="PS01306">
    <property type="entry name" value="UPF0054"/>
    <property type="match status" value="1"/>
</dbReference>
<keyword evidence="7" id="KW-0690">Ribosome biogenesis</keyword>
<keyword evidence="7" id="KW-0963">Cytoplasm</keyword>
<evidence type="ECO:0000256" key="4">
    <source>
        <dbReference type="ARBA" id="ARBA00022759"/>
    </source>
</evidence>
<comment type="subcellular location">
    <subcellularLocation>
        <location evidence="7">Cytoplasm</location>
    </subcellularLocation>
</comment>
<dbReference type="AlphaFoldDB" id="A0A5C6C3D8"/>
<comment type="cofactor">
    <cofactor evidence="7">
        <name>Zn(2+)</name>
        <dbReference type="ChEBI" id="CHEBI:29105"/>
    </cofactor>
    <text evidence="7">Binds 1 zinc ion.</text>
</comment>
<evidence type="ECO:0000256" key="3">
    <source>
        <dbReference type="ARBA" id="ARBA00022723"/>
    </source>
</evidence>
<feature type="binding site" evidence="7">
    <location>
        <position position="119"/>
    </location>
    <ligand>
        <name>Zn(2+)</name>
        <dbReference type="ChEBI" id="CHEBI:29105"/>
        <note>catalytic</note>
    </ligand>
</feature>
<dbReference type="Gene3D" id="3.40.390.30">
    <property type="entry name" value="Metalloproteases ('zincins'), catalytic domain"/>
    <property type="match status" value="1"/>
</dbReference>
<dbReference type="OrthoDB" id="9807740at2"/>
<comment type="function">
    <text evidence="7">Single strand-specific metallo-endoribonuclease involved in late-stage 70S ribosome quality control and in maturation of the 3' terminus of the 16S rRNA.</text>
</comment>
<keyword evidence="9" id="KW-1185">Reference proteome</keyword>
<keyword evidence="4 7" id="KW-0255">Endonuclease</keyword>
<sequence>MSEIEVIIDPDVRERVRECSIASHPINGRSIESAVRAAASVGGCDDCRVGVRVTNDKVIHQINRDFLDHDFPTDVISFPYELTPPMVEGELVVSIDTAIAQAPDAGWSIAEELLLYVIHGTLHLVGFDDIADADRAAMRNAESKALSLLFPRSDSLTA</sequence>
<evidence type="ECO:0000256" key="5">
    <source>
        <dbReference type="ARBA" id="ARBA00022801"/>
    </source>
</evidence>
<dbReference type="GO" id="GO:0008270">
    <property type="term" value="F:zinc ion binding"/>
    <property type="evidence" value="ECO:0007669"/>
    <property type="project" value="UniProtKB-UniRule"/>
</dbReference>
<keyword evidence="3 7" id="KW-0479">Metal-binding</keyword>
<evidence type="ECO:0000313" key="9">
    <source>
        <dbReference type="Proteomes" id="UP000319908"/>
    </source>
</evidence>
<dbReference type="InterPro" id="IPR023091">
    <property type="entry name" value="MetalPrtase_cat_dom_sf_prd"/>
</dbReference>
<dbReference type="EMBL" id="SJPU01000001">
    <property type="protein sequence ID" value="TWU18658.1"/>
    <property type="molecule type" value="Genomic_DNA"/>
</dbReference>
<evidence type="ECO:0000256" key="6">
    <source>
        <dbReference type="ARBA" id="ARBA00022833"/>
    </source>
</evidence>
<keyword evidence="6 7" id="KW-0862">Zinc</keyword>
<feature type="binding site" evidence="7">
    <location>
        <position position="129"/>
    </location>
    <ligand>
        <name>Zn(2+)</name>
        <dbReference type="ChEBI" id="CHEBI:29105"/>
        <note>catalytic</note>
    </ligand>
</feature>
<accession>A0A5C6C3D8</accession>
<dbReference type="RefSeq" id="WP_146405666.1">
    <property type="nucleotide sequence ID" value="NZ_SJPU01000001.1"/>
</dbReference>
<dbReference type="PANTHER" id="PTHR46986:SF1">
    <property type="entry name" value="ENDORIBONUCLEASE YBEY, CHLOROPLASTIC"/>
    <property type="match status" value="1"/>
</dbReference>
<dbReference type="GO" id="GO:0005737">
    <property type="term" value="C:cytoplasm"/>
    <property type="evidence" value="ECO:0007669"/>
    <property type="project" value="UniProtKB-SubCell"/>
</dbReference>
<dbReference type="Proteomes" id="UP000319908">
    <property type="component" value="Unassembled WGS sequence"/>
</dbReference>
<evidence type="ECO:0000256" key="2">
    <source>
        <dbReference type="ARBA" id="ARBA00022722"/>
    </source>
</evidence>
<evidence type="ECO:0000256" key="1">
    <source>
        <dbReference type="ARBA" id="ARBA00010875"/>
    </source>
</evidence>
<dbReference type="NCBIfam" id="TIGR00043">
    <property type="entry name" value="rRNA maturation RNase YbeY"/>
    <property type="match status" value="1"/>
</dbReference>
<gene>
    <name evidence="7 8" type="primary">ybeY</name>
    <name evidence="8" type="ORF">Poly21_08220</name>
</gene>
<dbReference type="EC" id="3.1.-.-" evidence="7"/>
<keyword evidence="5 7" id="KW-0378">Hydrolase</keyword>
<protein>
    <recommendedName>
        <fullName evidence="7">Endoribonuclease YbeY</fullName>
        <ecNumber evidence="7">3.1.-.-</ecNumber>
    </recommendedName>
</protein>
<dbReference type="Pfam" id="PF02130">
    <property type="entry name" value="YbeY"/>
    <property type="match status" value="1"/>
</dbReference>
<keyword evidence="7" id="KW-0698">rRNA processing</keyword>
<dbReference type="HAMAP" id="MF_00009">
    <property type="entry name" value="Endoribonucl_YbeY"/>
    <property type="match status" value="1"/>
</dbReference>
<feature type="binding site" evidence="7">
    <location>
        <position position="123"/>
    </location>
    <ligand>
        <name>Zn(2+)</name>
        <dbReference type="ChEBI" id="CHEBI:29105"/>
        <note>catalytic</note>
    </ligand>
</feature>